<proteinExistence type="predicted"/>
<dbReference type="GeneID" id="87813149"/>
<dbReference type="GO" id="GO:0016788">
    <property type="term" value="F:hydrolase activity, acting on ester bonds"/>
    <property type="evidence" value="ECO:0007669"/>
    <property type="project" value="InterPro"/>
</dbReference>
<dbReference type="Pfam" id="PF01026">
    <property type="entry name" value="TatD_DNase"/>
    <property type="match status" value="1"/>
</dbReference>
<feature type="region of interest" description="Disordered" evidence="1">
    <location>
        <begin position="120"/>
        <end position="139"/>
    </location>
</feature>
<reference evidence="2" key="1">
    <citation type="journal article" date="2023" name="Mol. Phylogenet. Evol.">
        <title>Genome-scale phylogeny and comparative genomics of the fungal order Sordariales.</title>
        <authorList>
            <person name="Hensen N."/>
            <person name="Bonometti L."/>
            <person name="Westerberg I."/>
            <person name="Brannstrom I.O."/>
            <person name="Guillou S."/>
            <person name="Cros-Aarteil S."/>
            <person name="Calhoun S."/>
            <person name="Haridas S."/>
            <person name="Kuo A."/>
            <person name="Mondo S."/>
            <person name="Pangilinan J."/>
            <person name="Riley R."/>
            <person name="LaButti K."/>
            <person name="Andreopoulos B."/>
            <person name="Lipzen A."/>
            <person name="Chen C."/>
            <person name="Yan M."/>
            <person name="Daum C."/>
            <person name="Ng V."/>
            <person name="Clum A."/>
            <person name="Steindorff A."/>
            <person name="Ohm R.A."/>
            <person name="Martin F."/>
            <person name="Silar P."/>
            <person name="Natvig D.O."/>
            <person name="Lalanne C."/>
            <person name="Gautier V."/>
            <person name="Ament-Velasquez S.L."/>
            <person name="Kruys A."/>
            <person name="Hutchinson M.I."/>
            <person name="Powell A.J."/>
            <person name="Barry K."/>
            <person name="Miller A.N."/>
            <person name="Grigoriev I.V."/>
            <person name="Debuchy R."/>
            <person name="Gladieux P."/>
            <person name="Hiltunen Thoren M."/>
            <person name="Johannesson H."/>
        </authorList>
    </citation>
    <scope>NUCLEOTIDE SEQUENCE</scope>
    <source>
        <strain evidence="2">CBS 141.50</strain>
    </source>
</reference>
<evidence type="ECO:0000313" key="3">
    <source>
        <dbReference type="Proteomes" id="UP001302676"/>
    </source>
</evidence>
<feature type="compositionally biased region" description="Basic and acidic residues" evidence="1">
    <location>
        <begin position="308"/>
        <end position="317"/>
    </location>
</feature>
<dbReference type="Gene3D" id="3.20.20.140">
    <property type="entry name" value="Metal-dependent hydrolases"/>
    <property type="match status" value="1"/>
</dbReference>
<evidence type="ECO:0008006" key="4">
    <source>
        <dbReference type="Google" id="ProtNLM"/>
    </source>
</evidence>
<dbReference type="RefSeq" id="XP_062639273.1">
    <property type="nucleotide sequence ID" value="XM_062776536.1"/>
</dbReference>
<feature type="region of interest" description="Disordered" evidence="1">
    <location>
        <begin position="1"/>
        <end position="27"/>
    </location>
</feature>
<dbReference type="PANTHER" id="PTHR47345">
    <property type="entry name" value="CUT9-INTERACTING PROTEIN SCN1"/>
    <property type="match status" value="1"/>
</dbReference>
<dbReference type="Proteomes" id="UP001302676">
    <property type="component" value="Unassembled WGS sequence"/>
</dbReference>
<dbReference type="SUPFAM" id="SSF51556">
    <property type="entry name" value="Metallo-dependent hydrolases"/>
    <property type="match status" value="1"/>
</dbReference>
<gene>
    <name evidence="2" type="ORF">C8A04DRAFT_10315</name>
</gene>
<organism evidence="2 3">
    <name type="scientific">Dichotomopilus funicola</name>
    <dbReference type="NCBI Taxonomy" id="1934379"/>
    <lineage>
        <taxon>Eukaryota</taxon>
        <taxon>Fungi</taxon>
        <taxon>Dikarya</taxon>
        <taxon>Ascomycota</taxon>
        <taxon>Pezizomycotina</taxon>
        <taxon>Sordariomycetes</taxon>
        <taxon>Sordariomycetidae</taxon>
        <taxon>Sordariales</taxon>
        <taxon>Chaetomiaceae</taxon>
        <taxon>Dichotomopilus</taxon>
    </lineage>
</organism>
<dbReference type="InterPro" id="IPR032466">
    <property type="entry name" value="Metal_Hydrolase"/>
</dbReference>
<dbReference type="InterPro" id="IPR001130">
    <property type="entry name" value="TatD-like"/>
</dbReference>
<dbReference type="InterPro" id="IPR053044">
    <property type="entry name" value="Metallo-hydrolase/TatD-type"/>
</dbReference>
<keyword evidence="3" id="KW-1185">Reference proteome</keyword>
<accession>A0AAN6V721</accession>
<dbReference type="PANTHER" id="PTHR47345:SF1">
    <property type="entry name" value="CUT9-INTERACTING PROTEIN SCN1"/>
    <property type="match status" value="1"/>
</dbReference>
<evidence type="ECO:0000256" key="1">
    <source>
        <dbReference type="SAM" id="MobiDB-lite"/>
    </source>
</evidence>
<feature type="region of interest" description="Disordered" evidence="1">
    <location>
        <begin position="70"/>
        <end position="94"/>
    </location>
</feature>
<feature type="region of interest" description="Disordered" evidence="1">
    <location>
        <begin position="289"/>
        <end position="322"/>
    </location>
</feature>
<feature type="compositionally biased region" description="Acidic residues" evidence="1">
    <location>
        <begin position="295"/>
        <end position="307"/>
    </location>
</feature>
<dbReference type="AlphaFoldDB" id="A0AAN6V721"/>
<protein>
    <recommendedName>
        <fullName evidence="4">Cut9 interacting protein Scn1</fullName>
    </recommendedName>
</protein>
<name>A0AAN6V721_9PEZI</name>
<reference evidence="2" key="2">
    <citation type="submission" date="2023-05" db="EMBL/GenBank/DDBJ databases">
        <authorList>
            <consortium name="Lawrence Berkeley National Laboratory"/>
            <person name="Steindorff A."/>
            <person name="Hensen N."/>
            <person name="Bonometti L."/>
            <person name="Westerberg I."/>
            <person name="Brannstrom I.O."/>
            <person name="Guillou S."/>
            <person name="Cros-Aarteil S."/>
            <person name="Calhoun S."/>
            <person name="Haridas S."/>
            <person name="Kuo A."/>
            <person name="Mondo S."/>
            <person name="Pangilinan J."/>
            <person name="Riley R."/>
            <person name="Labutti K."/>
            <person name="Andreopoulos B."/>
            <person name="Lipzen A."/>
            <person name="Chen C."/>
            <person name="Yanf M."/>
            <person name="Daum C."/>
            <person name="Ng V."/>
            <person name="Clum A."/>
            <person name="Ohm R."/>
            <person name="Martin F."/>
            <person name="Silar P."/>
            <person name="Natvig D."/>
            <person name="Lalanne C."/>
            <person name="Gautier V."/>
            <person name="Ament-Velasquez S.L."/>
            <person name="Kruys A."/>
            <person name="Hutchinson M.I."/>
            <person name="Powell A.J."/>
            <person name="Barry K."/>
            <person name="Miller A.N."/>
            <person name="Grigoriev I.V."/>
            <person name="Debuchy R."/>
            <person name="Gladieux P."/>
            <person name="Thoren M.H."/>
            <person name="Johannesson H."/>
        </authorList>
    </citation>
    <scope>NUCLEOTIDE SEQUENCE</scope>
    <source>
        <strain evidence="2">CBS 141.50</strain>
    </source>
</reference>
<dbReference type="EMBL" id="MU853565">
    <property type="protein sequence ID" value="KAK4145902.1"/>
    <property type="molecule type" value="Genomic_DNA"/>
</dbReference>
<evidence type="ECO:0000313" key="2">
    <source>
        <dbReference type="EMBL" id="KAK4145902.1"/>
    </source>
</evidence>
<comment type="caution">
    <text evidence="2">The sequence shown here is derived from an EMBL/GenBank/DDBJ whole genome shotgun (WGS) entry which is preliminary data.</text>
</comment>
<sequence>MCHQTEDGQPASATTTPHPDHNGENDDFPWHIGVCDAHCHPTDTMSSIASIPRMRTRVLTIMATRSQDQDLVSSAAKQGGISKRSELEEPCPPTGHDRKIIPAFGWHPWFSHQIYDDTEDSTRTDVGRTYDPSSSEGQDQKALHYKAVLSPEPDANFIASLPEPLSLRDFLTSTRERILGASGPVLIGEVGLDKAFRLPWPWKEAEKSDRDVELTPGGREGRLLSPHHVRVPHQARVLRAQLKLAGELGVAASVHGVQAHGVLFEALAGLWKGHEKEVVSRRQQKMVAKGAEDFSSSEEEDWEENGEDPPRKKEQAKAYKPKPFPPRVCLHSFSGSSQTLQQYLNPAIPVKVFFSFSTAINLSTAGGESKFPEVLRACPDDRVLVESDLHCAGPEMDRLLADIARRVCEIKGWSLEQGLTRMRRNYDDFIFG</sequence>